<evidence type="ECO:0008006" key="3">
    <source>
        <dbReference type="Google" id="ProtNLM"/>
    </source>
</evidence>
<dbReference type="InterPro" id="IPR027417">
    <property type="entry name" value="P-loop_NTPase"/>
</dbReference>
<dbReference type="SUPFAM" id="SSF52540">
    <property type="entry name" value="P-loop containing nucleoside triphosphate hydrolases"/>
    <property type="match status" value="1"/>
</dbReference>
<evidence type="ECO:0000313" key="2">
    <source>
        <dbReference type="Proteomes" id="UP001642484"/>
    </source>
</evidence>
<dbReference type="Gene3D" id="3.40.50.300">
    <property type="entry name" value="P-loop containing nucleotide triphosphate hydrolases"/>
    <property type="match status" value="1"/>
</dbReference>
<protein>
    <recommendedName>
        <fullName evidence="3">DNA helicase</fullName>
    </recommendedName>
</protein>
<evidence type="ECO:0000313" key="1">
    <source>
        <dbReference type="EMBL" id="CAK9009563.1"/>
    </source>
</evidence>
<keyword evidence="2" id="KW-1185">Reference proteome</keyword>
<dbReference type="Proteomes" id="UP001642484">
    <property type="component" value="Unassembled WGS sequence"/>
</dbReference>
<dbReference type="EMBL" id="CAXAMN010004452">
    <property type="protein sequence ID" value="CAK9009563.1"/>
    <property type="molecule type" value="Genomic_DNA"/>
</dbReference>
<proteinExistence type="predicted"/>
<accession>A0ABP0J5I6</accession>
<reference evidence="1 2" key="1">
    <citation type="submission" date="2024-02" db="EMBL/GenBank/DDBJ databases">
        <authorList>
            <person name="Chen Y."/>
            <person name="Shah S."/>
            <person name="Dougan E. K."/>
            <person name="Thang M."/>
            <person name="Chan C."/>
        </authorList>
    </citation>
    <scope>NUCLEOTIDE SEQUENCE [LARGE SCALE GENOMIC DNA]</scope>
</reference>
<organism evidence="1 2">
    <name type="scientific">Durusdinium trenchii</name>
    <dbReference type="NCBI Taxonomy" id="1381693"/>
    <lineage>
        <taxon>Eukaryota</taxon>
        <taxon>Sar</taxon>
        <taxon>Alveolata</taxon>
        <taxon>Dinophyceae</taxon>
        <taxon>Suessiales</taxon>
        <taxon>Symbiodiniaceae</taxon>
        <taxon>Durusdinium</taxon>
    </lineage>
</organism>
<comment type="caution">
    <text evidence="1">The sequence shown here is derived from an EMBL/GenBank/DDBJ whole genome shotgun (WGS) entry which is preliminary data.</text>
</comment>
<sequence length="1155" mass="128627">MNGRWVKCPLHRGSHGNNDWMFLVVPGSLPQVAPQLWNSNFSVAVAFATFPASMEHFQGANSPSEPISLGEIETTAETAPFFEACVQGVDVLVNAMTGPRHQGRQRRRRLNEVRKDFTSMLAQCAPGKGKVWEAIGLSVQSFLENSQQTQPQELPQWDRAQQYFTAASQTWAKGVEPGFQNPSLTTAAGLDILRSMLRRRMWQMVEVGEVAAVHSGYLTKHKTHLKLFVPLGQINSKNYEVQTWSQRMAWVARRHTWEEALRREEPLWDCGEVFLVDSTNLDLTRLSLLPNHTAMPFETEDASLRVVVAISSSVHEFMFAYNCLHTPLSFSGARVLRQEEVTTDAQALAAASSSSPSSVPRSTNAGVLRCWLALASPPSANFSCPTGAELQMQHLTWEQQAAVTFVLRQQLSLVDCLAGAGKTTVLAQVAKQLTEGLDPSEYIAVVAPNKSMVQRLLKILRAAMPGTLVAPMGVVWSDDGEAVDLLLECIEERSQAACQSVLAPVAAAKQQINAANAALAEATARNNVLASVKVLVATTSFIRKMFGCLSPWVRSFKDRTLKWVLVDEAHQDSFLQLSAILARAPRAALFGDGLQEHAPSTQKEFADSLQQDSAFTWATRAAIPKITLPVSFRYGDMITGALRATGDCALASSHEDAPSTLLLPLLFEHCSNVASVSKEIFFHTAIYTHLVHALCVEALLAGRNGHHVSIMVIAFYVLQRVFLEQHLVQSALACLGPVAHSLGVATTEMAENIIQAVQFYLPNASGGSECDVSFLYLPRRSDKDGVYAGTHLLSSAWRYIALTRASQRCYVLLECLAEVTQGHDSQRHKAEKWQHFITYCKSVWDQLQVEHRYQISEAWAWPSNIYTSATWKSKMLDCPWSLWQTSLQRVVQYMQGFSPQTPNKGEAPVQFRALFDNPQSFSNSVLASEDVDHMVTHLPDLQARYPVRYMDDGRLQEALTRQAQNVLWSAQDYFLDALCVNIKQSEITISLPLLLHSSSWSAPLDASKVAHALFLSFVDAELRHAPFMPLVVRHKKEEVELQNELFVEAQCRSDRPGFAIVDPDDHQVFKLYNAMGLGHQHEHLRTLLARVRSAQLAVQWCRFLSQESPSKFRASQVKGDEEALNHWDWRGEVEKQNLASSPPLPSLSDWLLQNT</sequence>
<gene>
    <name evidence="1" type="ORF">CCMP2556_LOCUS9724</name>
</gene>
<name>A0ABP0J5I6_9DINO</name>